<feature type="region of interest" description="Disordered" evidence="1">
    <location>
        <begin position="45"/>
        <end position="65"/>
    </location>
</feature>
<organism evidence="2">
    <name type="scientific">Opuntia streptacantha</name>
    <name type="common">Prickly pear cactus</name>
    <name type="synonym">Opuntia cardona</name>
    <dbReference type="NCBI Taxonomy" id="393608"/>
    <lineage>
        <taxon>Eukaryota</taxon>
        <taxon>Viridiplantae</taxon>
        <taxon>Streptophyta</taxon>
        <taxon>Embryophyta</taxon>
        <taxon>Tracheophyta</taxon>
        <taxon>Spermatophyta</taxon>
        <taxon>Magnoliopsida</taxon>
        <taxon>eudicotyledons</taxon>
        <taxon>Gunneridae</taxon>
        <taxon>Pentapetalae</taxon>
        <taxon>Caryophyllales</taxon>
        <taxon>Cactineae</taxon>
        <taxon>Cactaceae</taxon>
        <taxon>Opuntioideae</taxon>
        <taxon>Opuntia</taxon>
    </lineage>
</organism>
<protein>
    <submittedName>
        <fullName evidence="2">Uncharacterized protein</fullName>
    </submittedName>
</protein>
<accession>A0A7C9D467</accession>
<evidence type="ECO:0000256" key="1">
    <source>
        <dbReference type="SAM" id="MobiDB-lite"/>
    </source>
</evidence>
<name>A0A7C9D467_OPUST</name>
<dbReference type="EMBL" id="GISG01072473">
    <property type="protein sequence ID" value="MBA4630204.1"/>
    <property type="molecule type" value="Transcribed_RNA"/>
</dbReference>
<dbReference type="AlphaFoldDB" id="A0A7C9D467"/>
<evidence type="ECO:0000313" key="2">
    <source>
        <dbReference type="EMBL" id="MBA4630204.1"/>
    </source>
</evidence>
<reference evidence="2" key="2">
    <citation type="submission" date="2020-07" db="EMBL/GenBank/DDBJ databases">
        <authorList>
            <person name="Vera ALvarez R."/>
            <person name="Arias-Moreno D.M."/>
            <person name="Jimenez-Jacinto V."/>
            <person name="Jimenez-Bremont J.F."/>
            <person name="Swaminathan K."/>
            <person name="Moose S.P."/>
            <person name="Guerrero-Gonzalez M.L."/>
            <person name="Marino-Ramirez L."/>
            <person name="Landsman D."/>
            <person name="Rodriguez-Kessler M."/>
            <person name="Delgado-Sanchez P."/>
        </authorList>
    </citation>
    <scope>NUCLEOTIDE SEQUENCE</scope>
    <source>
        <tissue evidence="2">Cladode</tissue>
    </source>
</reference>
<sequence>MNMDHQPLFDNLGQFTKVSTFIGFLEVEKLILLQTRYMINKEYAAAKTHTTEPNSNPRTSEEKKSSIKYPLITITRTATSHDIVFSTGPILKTPIISSLETK</sequence>
<reference evidence="2" key="1">
    <citation type="journal article" date="2013" name="J. Plant Res.">
        <title>Effect of fungi and light on seed germination of three Opuntia species from semiarid lands of central Mexico.</title>
        <authorList>
            <person name="Delgado-Sanchez P."/>
            <person name="Jimenez-Bremont J.F."/>
            <person name="Guerrero-Gonzalez Mde L."/>
            <person name="Flores J."/>
        </authorList>
    </citation>
    <scope>NUCLEOTIDE SEQUENCE</scope>
    <source>
        <tissue evidence="2">Cladode</tissue>
    </source>
</reference>
<proteinExistence type="predicted"/>